<feature type="non-terminal residue" evidence="1">
    <location>
        <position position="1"/>
    </location>
</feature>
<gene>
    <name evidence="1" type="ORF">COEREDRAFT_25277</name>
</gene>
<feature type="non-terminal residue" evidence="1">
    <location>
        <position position="78"/>
    </location>
</feature>
<dbReference type="GO" id="GO:0061630">
    <property type="term" value="F:ubiquitin protein ligase activity"/>
    <property type="evidence" value="ECO:0007669"/>
    <property type="project" value="InterPro"/>
</dbReference>
<dbReference type="PANTHER" id="PTHR14305:SF0">
    <property type="entry name" value="E3 UBIQUITIN-PROTEIN LIGASE CCNB1IP1"/>
    <property type="match status" value="1"/>
</dbReference>
<dbReference type="EMBL" id="KZ303505">
    <property type="protein sequence ID" value="PIA15632.1"/>
    <property type="molecule type" value="Genomic_DNA"/>
</dbReference>
<protein>
    <submittedName>
        <fullName evidence="1">Uncharacterized protein</fullName>
    </submittedName>
</protein>
<dbReference type="GO" id="GO:0007131">
    <property type="term" value="P:reciprocal meiotic recombination"/>
    <property type="evidence" value="ECO:0007669"/>
    <property type="project" value="InterPro"/>
</dbReference>
<dbReference type="AlphaFoldDB" id="A0A2G5B9H7"/>
<proteinExistence type="predicted"/>
<dbReference type="OrthoDB" id="368909at2759"/>
<evidence type="ECO:0000313" key="1">
    <source>
        <dbReference type="EMBL" id="PIA15632.1"/>
    </source>
</evidence>
<dbReference type="Proteomes" id="UP000242474">
    <property type="component" value="Unassembled WGS sequence"/>
</dbReference>
<evidence type="ECO:0000313" key="2">
    <source>
        <dbReference type="Proteomes" id="UP000242474"/>
    </source>
</evidence>
<dbReference type="PANTHER" id="PTHR14305">
    <property type="entry name" value="E3 UBIQUITIN-PROTEIN LIGASE CCNB1IP1"/>
    <property type="match status" value="1"/>
</dbReference>
<dbReference type="InterPro" id="IPR042448">
    <property type="entry name" value="CCNB1IP1"/>
</dbReference>
<reference evidence="1 2" key="1">
    <citation type="journal article" date="2015" name="Genome Biol. Evol.">
        <title>Phylogenomic analyses indicate that early fungi evolved digesting cell walls of algal ancestors of land plants.</title>
        <authorList>
            <person name="Chang Y."/>
            <person name="Wang S."/>
            <person name="Sekimoto S."/>
            <person name="Aerts A.L."/>
            <person name="Choi C."/>
            <person name="Clum A."/>
            <person name="LaButti K.M."/>
            <person name="Lindquist E.A."/>
            <person name="Yee Ngan C."/>
            <person name="Ohm R.A."/>
            <person name="Salamov A.A."/>
            <person name="Grigoriev I.V."/>
            <person name="Spatafora J.W."/>
            <person name="Berbee M.L."/>
        </authorList>
    </citation>
    <scope>NUCLEOTIDE SEQUENCE [LARGE SCALE GENOMIC DNA]</scope>
    <source>
        <strain evidence="1 2">NRRL 1564</strain>
    </source>
</reference>
<dbReference type="GO" id="GO:0000795">
    <property type="term" value="C:synaptonemal complex"/>
    <property type="evidence" value="ECO:0007669"/>
    <property type="project" value="InterPro"/>
</dbReference>
<name>A0A2G5B9H7_COERN</name>
<keyword evidence="2" id="KW-1185">Reference proteome</keyword>
<sequence>VDMFCTGCAEKIKYPFSQCLACQTAIELPSGMTTVSLNLSEKRKSLILAGLDPSTVMDICSRALSFWSYQMALEFAYQ</sequence>
<dbReference type="STRING" id="763665.A0A2G5B9H7"/>
<accession>A0A2G5B9H7</accession>
<organism evidence="1 2">
    <name type="scientific">Coemansia reversa (strain ATCC 12441 / NRRL 1564)</name>
    <dbReference type="NCBI Taxonomy" id="763665"/>
    <lineage>
        <taxon>Eukaryota</taxon>
        <taxon>Fungi</taxon>
        <taxon>Fungi incertae sedis</taxon>
        <taxon>Zoopagomycota</taxon>
        <taxon>Kickxellomycotina</taxon>
        <taxon>Kickxellomycetes</taxon>
        <taxon>Kickxellales</taxon>
        <taxon>Kickxellaceae</taxon>
        <taxon>Coemansia</taxon>
    </lineage>
</organism>